<keyword evidence="2 6" id="KW-0812">Transmembrane</keyword>
<dbReference type="STRING" id="159449.B4N89_09630"/>
<dbReference type="CDD" id="cd03386">
    <property type="entry name" value="PAP2_Aur1_like"/>
    <property type="match status" value="1"/>
</dbReference>
<evidence type="ECO:0000256" key="4">
    <source>
        <dbReference type="ARBA" id="ARBA00023136"/>
    </source>
</evidence>
<feature type="transmembrane region" description="Helical" evidence="6">
    <location>
        <begin position="59"/>
        <end position="76"/>
    </location>
</feature>
<feature type="transmembrane region" description="Helical" evidence="6">
    <location>
        <begin position="236"/>
        <end position="253"/>
    </location>
</feature>
<dbReference type="EMBL" id="MWQN01000001">
    <property type="protein sequence ID" value="OPC81176.1"/>
    <property type="molecule type" value="Genomic_DNA"/>
</dbReference>
<evidence type="ECO:0000256" key="2">
    <source>
        <dbReference type="ARBA" id="ARBA00022692"/>
    </source>
</evidence>
<keyword evidence="9" id="KW-1185">Reference proteome</keyword>
<dbReference type="GO" id="GO:0016020">
    <property type="term" value="C:membrane"/>
    <property type="evidence" value="ECO:0007669"/>
    <property type="project" value="UniProtKB-SubCell"/>
</dbReference>
<keyword evidence="3 6" id="KW-1133">Transmembrane helix</keyword>
<evidence type="ECO:0000313" key="9">
    <source>
        <dbReference type="Proteomes" id="UP000190037"/>
    </source>
</evidence>
<name>A0A1T3NWE5_9ACTN</name>
<comment type="caution">
    <text evidence="8">The sequence shown here is derived from an EMBL/GenBank/DDBJ whole genome shotgun (WGS) entry which is preliminary data.</text>
</comment>
<dbReference type="Pfam" id="PF14378">
    <property type="entry name" value="PAP2_3"/>
    <property type="match status" value="1"/>
</dbReference>
<dbReference type="Proteomes" id="UP000190037">
    <property type="component" value="Unassembled WGS sequence"/>
</dbReference>
<organism evidence="8 9">
    <name type="scientific">Embleya scabrispora</name>
    <dbReference type="NCBI Taxonomy" id="159449"/>
    <lineage>
        <taxon>Bacteria</taxon>
        <taxon>Bacillati</taxon>
        <taxon>Actinomycetota</taxon>
        <taxon>Actinomycetes</taxon>
        <taxon>Kitasatosporales</taxon>
        <taxon>Streptomycetaceae</taxon>
        <taxon>Embleya</taxon>
    </lineage>
</organism>
<evidence type="ECO:0000256" key="1">
    <source>
        <dbReference type="ARBA" id="ARBA00004141"/>
    </source>
</evidence>
<proteinExistence type="predicted"/>
<reference evidence="8 9" key="1">
    <citation type="submission" date="2017-03" db="EMBL/GenBank/DDBJ databases">
        <title>Draft genome sequence of Streptomyces scabrisporus NF3, endophyte isolated from Amphipterygium adstringens.</title>
        <authorList>
            <person name="Vazquez M."/>
            <person name="Ceapa C.D."/>
            <person name="Rodriguez Luna D."/>
            <person name="Sanchez Esquivel S."/>
        </authorList>
    </citation>
    <scope>NUCLEOTIDE SEQUENCE [LARGE SCALE GENOMIC DNA]</scope>
    <source>
        <strain evidence="8 9">NF3</strain>
    </source>
</reference>
<evidence type="ECO:0000259" key="7">
    <source>
        <dbReference type="Pfam" id="PF14378"/>
    </source>
</evidence>
<comment type="subcellular location">
    <subcellularLocation>
        <location evidence="1">Membrane</location>
        <topology evidence="1">Multi-pass membrane protein</topology>
    </subcellularLocation>
</comment>
<keyword evidence="4 6" id="KW-0472">Membrane</keyword>
<evidence type="ECO:0000256" key="5">
    <source>
        <dbReference type="SAM" id="MobiDB-lite"/>
    </source>
</evidence>
<feature type="region of interest" description="Disordered" evidence="5">
    <location>
        <begin position="1"/>
        <end position="43"/>
    </location>
</feature>
<evidence type="ECO:0000256" key="6">
    <source>
        <dbReference type="SAM" id="Phobius"/>
    </source>
</evidence>
<feature type="transmembrane region" description="Helical" evidence="6">
    <location>
        <begin position="212"/>
        <end position="229"/>
    </location>
</feature>
<feature type="transmembrane region" description="Helical" evidence="6">
    <location>
        <begin position="126"/>
        <end position="144"/>
    </location>
</feature>
<dbReference type="PANTHER" id="PTHR31310:SF7">
    <property type="entry name" value="PA-PHOSPHATASE RELATED-FAMILY PROTEIN DDB_G0268928"/>
    <property type="match status" value="1"/>
</dbReference>
<sequence>MGDVVKGNVTEGPSHEVEGREQSPPTSQAGSVTKTDQATRASDEAAAARARRMRTIKDAARELFLVALLFGVYKLGRGLASGETSTAFSNAKQLLTMQQDLRLPDEASIQHWFMQSHAAITFCNKYYAYVHFPATVGFLLWLWIRHREHYKWVRNILAMMTGAALIIHILVPLAPPRKMPGFTDTGMDAGDSPYSGAGAKIANQFAAMPSLHVGWAVVVALGVASVWHAAGTGRKIASWAMWLHPAITLLVVVVTANHYWMDAVVAVLLMIFALAVLPGPDREPRRGTPRGIPAPRIAR</sequence>
<feature type="compositionally biased region" description="Polar residues" evidence="5">
    <location>
        <begin position="23"/>
        <end position="36"/>
    </location>
</feature>
<accession>A0A1T3NWE5</accession>
<dbReference type="InterPro" id="IPR052185">
    <property type="entry name" value="IPC_Synthase-Related"/>
</dbReference>
<feature type="transmembrane region" description="Helical" evidence="6">
    <location>
        <begin position="156"/>
        <end position="174"/>
    </location>
</feature>
<feature type="domain" description="Inositolphosphotransferase Aur1/Ipt1" evidence="7">
    <location>
        <begin position="93"/>
        <end position="275"/>
    </location>
</feature>
<protein>
    <recommendedName>
        <fullName evidence="7">Inositolphosphotransferase Aur1/Ipt1 domain-containing protein</fullName>
    </recommendedName>
</protein>
<dbReference type="InterPro" id="IPR026841">
    <property type="entry name" value="Aur1/Ipt1"/>
</dbReference>
<feature type="transmembrane region" description="Helical" evidence="6">
    <location>
        <begin position="259"/>
        <end position="277"/>
    </location>
</feature>
<gene>
    <name evidence="8" type="ORF">B4N89_09630</name>
</gene>
<evidence type="ECO:0000256" key="3">
    <source>
        <dbReference type="ARBA" id="ARBA00022989"/>
    </source>
</evidence>
<dbReference type="AlphaFoldDB" id="A0A1T3NWE5"/>
<evidence type="ECO:0000313" key="8">
    <source>
        <dbReference type="EMBL" id="OPC81176.1"/>
    </source>
</evidence>
<dbReference type="PANTHER" id="PTHR31310">
    <property type="match status" value="1"/>
</dbReference>